<dbReference type="EMBL" id="BAABGX010000001">
    <property type="protein sequence ID" value="GAA4296331.1"/>
    <property type="molecule type" value="Genomic_DNA"/>
</dbReference>
<comment type="caution">
    <text evidence="1">The sequence shown here is derived from an EMBL/GenBank/DDBJ whole genome shotgun (WGS) entry which is preliminary data.</text>
</comment>
<accession>A0ABP8F6U8</accession>
<dbReference type="InterPro" id="IPR019854">
    <property type="entry name" value="Motility-assoc_prot_GldC"/>
</dbReference>
<gene>
    <name evidence="1" type="primary">gldC</name>
    <name evidence="1" type="ORF">GCM10023183_03070</name>
</gene>
<dbReference type="Proteomes" id="UP001501844">
    <property type="component" value="Unassembled WGS sequence"/>
</dbReference>
<reference evidence="2" key="1">
    <citation type="journal article" date="2019" name="Int. J. Syst. Evol. Microbiol.">
        <title>The Global Catalogue of Microorganisms (GCM) 10K type strain sequencing project: providing services to taxonomists for standard genome sequencing and annotation.</title>
        <authorList>
            <consortium name="The Broad Institute Genomics Platform"/>
            <consortium name="The Broad Institute Genome Sequencing Center for Infectious Disease"/>
            <person name="Wu L."/>
            <person name="Ma J."/>
        </authorList>
    </citation>
    <scope>NUCLEOTIDE SEQUENCE [LARGE SCALE GENOMIC DNA]</scope>
    <source>
        <strain evidence="2">JCM 17917</strain>
    </source>
</reference>
<organism evidence="1 2">
    <name type="scientific">Nibribacter koreensis</name>
    <dbReference type="NCBI Taxonomy" id="1084519"/>
    <lineage>
        <taxon>Bacteria</taxon>
        <taxon>Pseudomonadati</taxon>
        <taxon>Bacteroidota</taxon>
        <taxon>Cytophagia</taxon>
        <taxon>Cytophagales</taxon>
        <taxon>Hymenobacteraceae</taxon>
        <taxon>Nibribacter</taxon>
    </lineage>
</organism>
<protein>
    <submittedName>
        <fullName evidence="1">Gliding motility protein GldC</fullName>
    </submittedName>
</protein>
<dbReference type="NCBIfam" id="TIGR03515">
    <property type="entry name" value="GldC"/>
    <property type="match status" value="1"/>
</dbReference>
<proteinExistence type="predicted"/>
<sequence>MKQMKKSEIHFSIALDDQRVPEAISWRATDAGDDIHFAKAINIALWDRNDSGTMKIDLWTKDMPVDEMKYFYIDTLGAMAQSLEGATNDKVMAEKMRSLCQELMKHVEDQQRLNAQNNPTA</sequence>
<keyword evidence="2" id="KW-1185">Reference proteome</keyword>
<dbReference type="Pfam" id="PF19937">
    <property type="entry name" value="GldC-like"/>
    <property type="match status" value="1"/>
</dbReference>
<evidence type="ECO:0000313" key="2">
    <source>
        <dbReference type="Proteomes" id="UP001501844"/>
    </source>
</evidence>
<name>A0ABP8F6U8_9BACT</name>
<dbReference type="RefSeq" id="WP_345161635.1">
    <property type="nucleotide sequence ID" value="NZ_BAABGX010000001.1"/>
</dbReference>
<evidence type="ECO:0000313" key="1">
    <source>
        <dbReference type="EMBL" id="GAA4296331.1"/>
    </source>
</evidence>